<name>A0ABN8PDV4_9CNID</name>
<feature type="domain" description="Apple" evidence="1">
    <location>
        <begin position="23"/>
        <end position="119"/>
    </location>
</feature>
<dbReference type="InterPro" id="IPR003609">
    <property type="entry name" value="Pan_app"/>
</dbReference>
<organism evidence="2 3">
    <name type="scientific">Porites lobata</name>
    <dbReference type="NCBI Taxonomy" id="104759"/>
    <lineage>
        <taxon>Eukaryota</taxon>
        <taxon>Metazoa</taxon>
        <taxon>Cnidaria</taxon>
        <taxon>Anthozoa</taxon>
        <taxon>Hexacorallia</taxon>
        <taxon>Scleractinia</taxon>
        <taxon>Fungiina</taxon>
        <taxon>Poritidae</taxon>
        <taxon>Porites</taxon>
    </lineage>
</organism>
<evidence type="ECO:0000313" key="3">
    <source>
        <dbReference type="Proteomes" id="UP001159405"/>
    </source>
</evidence>
<dbReference type="Proteomes" id="UP001159405">
    <property type="component" value="Unassembled WGS sequence"/>
</dbReference>
<dbReference type="PROSITE" id="PS50948">
    <property type="entry name" value="PAN"/>
    <property type="match status" value="1"/>
</dbReference>
<reference evidence="2 3" key="1">
    <citation type="submission" date="2022-05" db="EMBL/GenBank/DDBJ databases">
        <authorList>
            <consortium name="Genoscope - CEA"/>
            <person name="William W."/>
        </authorList>
    </citation>
    <scope>NUCLEOTIDE SEQUENCE [LARGE SCALE GENOMIC DNA]</scope>
</reference>
<protein>
    <recommendedName>
        <fullName evidence="1">Apple domain-containing protein</fullName>
    </recommendedName>
</protein>
<evidence type="ECO:0000259" key="1">
    <source>
        <dbReference type="PROSITE" id="PS50948"/>
    </source>
</evidence>
<accession>A0ABN8PDV4</accession>
<dbReference type="EMBL" id="CALNXK010000067">
    <property type="protein sequence ID" value="CAH3141797.1"/>
    <property type="molecule type" value="Genomic_DNA"/>
</dbReference>
<proteinExistence type="predicted"/>
<keyword evidence="3" id="KW-1185">Reference proteome</keyword>
<evidence type="ECO:0000313" key="2">
    <source>
        <dbReference type="EMBL" id="CAH3141797.1"/>
    </source>
</evidence>
<gene>
    <name evidence="2" type="ORF">PLOB_00041980</name>
</gene>
<dbReference type="Pfam" id="PF00024">
    <property type="entry name" value="PAN_1"/>
    <property type="match status" value="1"/>
</dbReference>
<dbReference type="Gene3D" id="3.50.4.10">
    <property type="entry name" value="Hepatocyte Growth Factor"/>
    <property type="match status" value="1"/>
</dbReference>
<comment type="caution">
    <text evidence="2">The sequence shown here is derived from an EMBL/GenBank/DDBJ whole genome shotgun (WGS) entry which is preliminary data.</text>
</comment>
<sequence length="130" mass="15169">MKELQRTFFYLSVILETVSEMLCLGSEFVMIHRQDRMRSAVFHKVKEDEVLEGHLISVHKVSSDLDCLQKCLSQDKCVSFNFQLQSLDLHHTCELNDVTREYFGTLGPRRGFSYWEAIRDILQASSHLEV</sequence>